<reference evidence="2 3" key="1">
    <citation type="journal article" date="2020" name="Genome Biol. Evol.">
        <title>Rhizobium dioscoreae sp. nov., a plant growth-promoting bacterium isolated from yam (Dioscorea species).</title>
        <authorList>
            <person name="Ouyabe M."/>
            <person name="Tanaka N."/>
            <person name="Shiwa Y."/>
            <person name="Fujita N."/>
            <person name="Kikuno H."/>
            <person name="Babil P."/>
            <person name="Shiwachi H."/>
        </authorList>
    </citation>
    <scope>NUCLEOTIDE SEQUENCE [LARGE SCALE GENOMIC DNA]</scope>
    <source>
        <strain evidence="2 3">S-93</strain>
    </source>
</reference>
<organism evidence="2 3">
    <name type="scientific">Rhizobium dioscoreae</name>
    <dbReference type="NCBI Taxonomy" id="2653122"/>
    <lineage>
        <taxon>Bacteria</taxon>
        <taxon>Pseudomonadati</taxon>
        <taxon>Pseudomonadota</taxon>
        <taxon>Alphaproteobacteria</taxon>
        <taxon>Hyphomicrobiales</taxon>
        <taxon>Rhizobiaceae</taxon>
        <taxon>Rhizobium/Agrobacterium group</taxon>
        <taxon>Rhizobium</taxon>
    </lineage>
</organism>
<accession>A0ABQ0Z3M1</accession>
<dbReference type="EMBL" id="BLAJ01000003">
    <property type="protein sequence ID" value="GES49992.1"/>
    <property type="molecule type" value="Genomic_DNA"/>
</dbReference>
<feature type="compositionally biased region" description="Basic and acidic residues" evidence="1">
    <location>
        <begin position="49"/>
        <end position="62"/>
    </location>
</feature>
<feature type="region of interest" description="Disordered" evidence="1">
    <location>
        <begin position="47"/>
        <end position="108"/>
    </location>
</feature>
<protein>
    <submittedName>
        <fullName evidence="2">Uncharacterized protein</fullName>
    </submittedName>
</protein>
<evidence type="ECO:0000313" key="2">
    <source>
        <dbReference type="EMBL" id="GES49992.1"/>
    </source>
</evidence>
<gene>
    <name evidence="2" type="ORF">RsS93_26060</name>
</gene>
<comment type="caution">
    <text evidence="2">The sequence shown here is derived from an EMBL/GenBank/DDBJ whole genome shotgun (WGS) entry which is preliminary data.</text>
</comment>
<proteinExistence type="predicted"/>
<sequence>MVCSERLDINSFGFREFTGSASRASWTLHREMYGRAGGLINLRYQMPSKENDVDRDRPKTSGRELANVGSTNAGCVLPATDRDTERPRIIIKQGRPREALKKRGPSGG</sequence>
<dbReference type="Proteomes" id="UP000390335">
    <property type="component" value="Unassembled WGS sequence"/>
</dbReference>
<keyword evidence="3" id="KW-1185">Reference proteome</keyword>
<evidence type="ECO:0000313" key="3">
    <source>
        <dbReference type="Proteomes" id="UP000390335"/>
    </source>
</evidence>
<name>A0ABQ0Z3M1_9HYPH</name>
<evidence type="ECO:0000256" key="1">
    <source>
        <dbReference type="SAM" id="MobiDB-lite"/>
    </source>
</evidence>